<dbReference type="OrthoDB" id="190912at2759"/>
<evidence type="ECO:0000313" key="9">
    <source>
        <dbReference type="EMBL" id="GMH76168.1"/>
    </source>
</evidence>
<feature type="region of interest" description="Disordered" evidence="6">
    <location>
        <begin position="1"/>
        <end position="22"/>
    </location>
</feature>
<dbReference type="SUPFAM" id="SSF81324">
    <property type="entry name" value="Voltage-gated potassium channels"/>
    <property type="match status" value="1"/>
</dbReference>
<evidence type="ECO:0000256" key="2">
    <source>
        <dbReference type="ARBA" id="ARBA00022692"/>
    </source>
</evidence>
<dbReference type="PANTHER" id="PTHR46726">
    <property type="entry name" value="TWO PORE CHANNEL 3"/>
    <property type="match status" value="1"/>
</dbReference>
<reference evidence="10" key="1">
    <citation type="journal article" date="2023" name="Commun. Biol.">
        <title>Genome analysis of Parmales, the sister group of diatoms, reveals the evolutionary specialization of diatoms from phago-mixotrophs to photoautotrophs.</title>
        <authorList>
            <person name="Ban H."/>
            <person name="Sato S."/>
            <person name="Yoshikawa S."/>
            <person name="Yamada K."/>
            <person name="Nakamura Y."/>
            <person name="Ichinomiya M."/>
            <person name="Sato N."/>
            <person name="Blanc-Mathieu R."/>
            <person name="Endo H."/>
            <person name="Kuwata A."/>
            <person name="Ogata H."/>
        </authorList>
    </citation>
    <scope>NUCLEOTIDE SEQUENCE [LARGE SCALE GENOMIC DNA]</scope>
    <source>
        <strain evidence="10">NIES 3701</strain>
    </source>
</reference>
<dbReference type="Gene3D" id="1.10.287.70">
    <property type="match status" value="2"/>
</dbReference>
<evidence type="ECO:0000256" key="1">
    <source>
        <dbReference type="ARBA" id="ARBA00004141"/>
    </source>
</evidence>
<keyword evidence="10" id="KW-1185">Reference proteome</keyword>
<comment type="caution">
    <text evidence="9">The sequence shown here is derived from an EMBL/GenBank/DDBJ whole genome shotgun (WGS) entry which is preliminary data.</text>
</comment>
<feature type="transmembrane region" description="Helical" evidence="7">
    <location>
        <begin position="691"/>
        <end position="712"/>
    </location>
</feature>
<name>A0A9W7EGU3_9STRA</name>
<evidence type="ECO:0000313" key="10">
    <source>
        <dbReference type="Proteomes" id="UP001165085"/>
    </source>
</evidence>
<comment type="subcellular location">
    <subcellularLocation>
        <location evidence="1">Membrane</location>
        <topology evidence="1">Multi-pass membrane protein</topology>
    </subcellularLocation>
</comment>
<evidence type="ECO:0000256" key="6">
    <source>
        <dbReference type="SAM" id="MobiDB-lite"/>
    </source>
</evidence>
<evidence type="ECO:0000256" key="3">
    <source>
        <dbReference type="ARBA" id="ARBA00022989"/>
    </source>
</evidence>
<dbReference type="Proteomes" id="UP001165085">
    <property type="component" value="Unassembled WGS sequence"/>
</dbReference>
<evidence type="ECO:0000256" key="4">
    <source>
        <dbReference type="ARBA" id="ARBA00023136"/>
    </source>
</evidence>
<sequence>MLDGSTASSSPPDTGPLLGSSAKSPNPYFKHVAAASLVMDALHGRENTIYNTNPQALRCKFLYHNRFYRDLVTLVSLCHVCLGIVEGRDNMYSTIKMDWWVEASFCVIYMIDSMIVLKFIGKERWLKQEVWIFVLSLLVLLDVMLVAADLSKLHYPVLRFLRPAFFAARRRHLKACFVSMFKSMFACLPLMLILSFSVIIFAVIGWIGFDSSKAPYNTLNHEEGHCSTANHGDGTNSSMPIGSCNDYFLTFSSSIYQVWILLVKVNMPDIMMPYYKLNRYSSIYFIVFTVFTQFFFLRLILAASFTNYKRDYEERHRRRLAFKNVAVLKAFALLSSSDKEATREIIRQPRGRRGLKRLSSVIINNTNDNDCVRLSAWRKMMIIVRPDLRSNPWIYDLIFAASSASIKTPEDFVGDPTLNFQEFCECCHSVNLKVEKSFDELPKSIAFTQLSALRMIFNLKSYVRWLVLETSFEYVMQFLLALTSISAIICNSDKTQVSDDIIRTLEGIVATLFTAAVLASNLARGRKFWHKFSNQVLFVVMIAILSLYMAAEYVDSVSYEDMDSALSLLYLVVVLRSTLFIRFHPEVTSTITTIRLIFPMLLRIGVVFMSVMYAFVMIGCSLFENSLVKNDALTHSAYHTFHYDELNFASFWSTFVLLHQCLLGPNFPVFIEAVAIAHGSWFLPTLYFGTYYVVVVVFVQNVVVAFILEAYISQKKKQGGKHNPDPSEKNKVQLSQTQKSWMIRMHRGLNTVMNARDAEKAIQLSTRGTGEVITFEFSRRPPHHELYDSVFHGDELDPAKIKIKMKVGDGFIQETTNDLSESFLDGLDESQDGRRLYDIGGDEIEGIIIRESLEGTDTNLSMLQQRVLELEESEKRLRLTLQQVLSSKS</sequence>
<feature type="transmembrane region" description="Helical" evidence="7">
    <location>
        <begin position="97"/>
        <end position="117"/>
    </location>
</feature>
<feature type="transmembrane region" description="Helical" evidence="7">
    <location>
        <begin position="596"/>
        <end position="618"/>
    </location>
</feature>
<feature type="compositionally biased region" description="Polar residues" evidence="6">
    <location>
        <begin position="1"/>
        <end position="12"/>
    </location>
</feature>
<feature type="transmembrane region" description="Helical" evidence="7">
    <location>
        <begin position="247"/>
        <end position="263"/>
    </location>
</feature>
<feature type="transmembrane region" description="Helical" evidence="7">
    <location>
        <begin position="183"/>
        <end position="209"/>
    </location>
</feature>
<protein>
    <recommendedName>
        <fullName evidence="8">Ion transport domain-containing protein</fullName>
    </recommendedName>
</protein>
<dbReference type="AlphaFoldDB" id="A0A9W7EGU3"/>
<feature type="transmembrane region" description="Helical" evidence="7">
    <location>
        <begin position="129"/>
        <end position="148"/>
    </location>
</feature>
<evidence type="ECO:0000256" key="7">
    <source>
        <dbReference type="SAM" id="Phobius"/>
    </source>
</evidence>
<keyword evidence="4 7" id="KW-0472">Membrane</keyword>
<feature type="transmembrane region" description="Helical" evidence="7">
    <location>
        <begin position="283"/>
        <end position="308"/>
    </location>
</feature>
<evidence type="ECO:0000256" key="5">
    <source>
        <dbReference type="SAM" id="Coils"/>
    </source>
</evidence>
<dbReference type="Pfam" id="PF00520">
    <property type="entry name" value="Ion_trans"/>
    <property type="match status" value="2"/>
</dbReference>
<feature type="transmembrane region" description="Helical" evidence="7">
    <location>
        <begin position="465"/>
        <end position="489"/>
    </location>
</feature>
<feature type="coiled-coil region" evidence="5">
    <location>
        <begin position="853"/>
        <end position="880"/>
    </location>
</feature>
<organism evidence="9 10">
    <name type="scientific">Triparma strigata</name>
    <dbReference type="NCBI Taxonomy" id="1606541"/>
    <lineage>
        <taxon>Eukaryota</taxon>
        <taxon>Sar</taxon>
        <taxon>Stramenopiles</taxon>
        <taxon>Ochrophyta</taxon>
        <taxon>Bolidophyceae</taxon>
        <taxon>Parmales</taxon>
        <taxon>Triparmaceae</taxon>
        <taxon>Triparma</taxon>
    </lineage>
</organism>
<accession>A0A9W7EGU3</accession>
<evidence type="ECO:0000259" key="8">
    <source>
        <dbReference type="Pfam" id="PF00520"/>
    </source>
</evidence>
<gene>
    <name evidence="9" type="ORF">TrST_g9474</name>
</gene>
<keyword evidence="5" id="KW-0175">Coiled coil</keyword>
<feature type="domain" description="Ion transport" evidence="8">
    <location>
        <begin position="471"/>
        <end position="718"/>
    </location>
</feature>
<keyword evidence="2 7" id="KW-0812">Transmembrane</keyword>
<proteinExistence type="predicted"/>
<dbReference type="GO" id="GO:0016020">
    <property type="term" value="C:membrane"/>
    <property type="evidence" value="ECO:0007669"/>
    <property type="project" value="UniProtKB-SubCell"/>
</dbReference>
<dbReference type="InterPro" id="IPR005821">
    <property type="entry name" value="Ion_trans_dom"/>
</dbReference>
<dbReference type="EMBL" id="BRXY01000195">
    <property type="protein sequence ID" value="GMH76168.1"/>
    <property type="molecule type" value="Genomic_DNA"/>
</dbReference>
<feature type="transmembrane region" description="Helical" evidence="7">
    <location>
        <begin position="535"/>
        <end position="554"/>
    </location>
</feature>
<feature type="transmembrane region" description="Helical" evidence="7">
    <location>
        <begin position="566"/>
        <end position="584"/>
    </location>
</feature>
<feature type="transmembrane region" description="Helical" evidence="7">
    <location>
        <begin position="501"/>
        <end position="523"/>
    </location>
</feature>
<dbReference type="PANTHER" id="PTHR46726:SF1">
    <property type="entry name" value="TWO-PORE CALCIUM CHANNEL 3"/>
    <property type="match status" value="1"/>
</dbReference>
<dbReference type="GO" id="GO:0005216">
    <property type="term" value="F:monoatomic ion channel activity"/>
    <property type="evidence" value="ECO:0007669"/>
    <property type="project" value="InterPro"/>
</dbReference>
<keyword evidence="3 7" id="KW-1133">Transmembrane helix</keyword>
<feature type="domain" description="Ion transport" evidence="8">
    <location>
        <begin position="100"/>
        <end position="315"/>
    </location>
</feature>